<proteinExistence type="predicted"/>
<protein>
    <submittedName>
        <fullName evidence="3">Calponin-homology (CH) domain-containing protein</fullName>
    </submittedName>
</protein>
<dbReference type="WBParaSite" id="Hba_00620">
    <property type="protein sequence ID" value="Hba_00620"/>
    <property type="gene ID" value="Hba_00620"/>
</dbReference>
<evidence type="ECO:0000313" key="2">
    <source>
        <dbReference type="Proteomes" id="UP000095283"/>
    </source>
</evidence>
<feature type="coiled-coil region" evidence="1">
    <location>
        <begin position="229"/>
        <end position="396"/>
    </location>
</feature>
<keyword evidence="2" id="KW-1185">Reference proteome</keyword>
<evidence type="ECO:0000256" key="1">
    <source>
        <dbReference type="SAM" id="Coils"/>
    </source>
</evidence>
<dbReference type="AlphaFoldDB" id="A0A1I7W7K8"/>
<accession>A0A1I7W7K8</accession>
<sequence length="415" mass="46844">MDAKKEAALLFWFNIYGTSLNLEDVPSTSRLWSIHIPSLLNCLNTSRNAVCVSKDATSTYCELFQYLSKSQDQSSFVSALDADGAASGDPLEIAKFLAVLLNEIRISKPYVISQSVAVMELEGHDTPLREISGSTQSLQVSEVGAISPAKYFPEESCFTGVSCKPFAYFLNTSSIINASSFVTPRGPSKRKENMYFTAPYSTVVGKEESPLMEIINSPKVRELRRDREIRSITKKLHDMEDIIAQKETELVEANRKVEALVEELTAKKVRLRDAEAAEKHAVQANDVMEKNITDLEKSITHLKRVVGEQKDRANNYKLDLEKSEEQRNDLISQIENSKDIAVKTKRELLDLKDELAARDRDVAFISSCLSKVQRELEEANLTVEENKQQYDAAISDIKARMEQKICIIFYFSFLR</sequence>
<keyword evidence="1" id="KW-0175">Coiled coil</keyword>
<evidence type="ECO:0000313" key="3">
    <source>
        <dbReference type="WBParaSite" id="Hba_00620"/>
    </source>
</evidence>
<dbReference type="Proteomes" id="UP000095283">
    <property type="component" value="Unplaced"/>
</dbReference>
<name>A0A1I7W7K8_HETBA</name>
<organism evidence="2 3">
    <name type="scientific">Heterorhabditis bacteriophora</name>
    <name type="common">Entomopathogenic nematode worm</name>
    <dbReference type="NCBI Taxonomy" id="37862"/>
    <lineage>
        <taxon>Eukaryota</taxon>
        <taxon>Metazoa</taxon>
        <taxon>Ecdysozoa</taxon>
        <taxon>Nematoda</taxon>
        <taxon>Chromadorea</taxon>
        <taxon>Rhabditida</taxon>
        <taxon>Rhabditina</taxon>
        <taxon>Rhabditomorpha</taxon>
        <taxon>Strongyloidea</taxon>
        <taxon>Heterorhabditidae</taxon>
        <taxon>Heterorhabditis</taxon>
    </lineage>
</organism>
<reference evidence="3" key="1">
    <citation type="submission" date="2016-11" db="UniProtKB">
        <authorList>
            <consortium name="WormBaseParasite"/>
        </authorList>
    </citation>
    <scope>IDENTIFICATION</scope>
</reference>